<keyword evidence="1" id="KW-1133">Transmembrane helix</keyword>
<keyword evidence="1" id="KW-0812">Transmembrane</keyword>
<keyword evidence="1" id="KW-0472">Membrane</keyword>
<feature type="transmembrane region" description="Helical" evidence="1">
    <location>
        <begin position="56"/>
        <end position="75"/>
    </location>
</feature>
<organism evidence="2 3">
    <name type="scientific">Streptomyces mirabilis</name>
    <dbReference type="NCBI Taxonomy" id="68239"/>
    <lineage>
        <taxon>Bacteria</taxon>
        <taxon>Bacillati</taxon>
        <taxon>Actinomycetota</taxon>
        <taxon>Actinomycetes</taxon>
        <taxon>Kitasatosporales</taxon>
        <taxon>Streptomycetaceae</taxon>
        <taxon>Streptomyces</taxon>
    </lineage>
</organism>
<feature type="transmembrane region" description="Helical" evidence="1">
    <location>
        <begin position="80"/>
        <end position="97"/>
    </location>
</feature>
<dbReference type="EMBL" id="JARAKF010000006">
    <property type="protein sequence ID" value="MDU9001729.1"/>
    <property type="molecule type" value="Genomic_DNA"/>
</dbReference>
<keyword evidence="3" id="KW-1185">Reference proteome</keyword>
<feature type="transmembrane region" description="Helical" evidence="1">
    <location>
        <begin position="109"/>
        <end position="129"/>
    </location>
</feature>
<reference evidence="2 3" key="1">
    <citation type="submission" date="2023-02" db="EMBL/GenBank/DDBJ databases">
        <authorList>
            <person name="Maleckis M."/>
        </authorList>
    </citation>
    <scope>NUCLEOTIDE SEQUENCE [LARGE SCALE GENOMIC DNA]</scope>
    <source>
        <strain evidence="2 3">P8-A2</strain>
    </source>
</reference>
<comment type="caution">
    <text evidence="2">The sequence shown here is derived from an EMBL/GenBank/DDBJ whole genome shotgun (WGS) entry which is preliminary data.</text>
</comment>
<gene>
    <name evidence="2" type="ORF">PU648_57940</name>
</gene>
<evidence type="ECO:0000313" key="3">
    <source>
        <dbReference type="Proteomes" id="UP001257627"/>
    </source>
</evidence>
<name>A0ABU3V6E7_9ACTN</name>
<dbReference type="Proteomes" id="UP001257627">
    <property type="component" value="Unassembled WGS sequence"/>
</dbReference>
<accession>A0ABU3V6E7</accession>
<evidence type="ECO:0000313" key="2">
    <source>
        <dbReference type="EMBL" id="MDU9001729.1"/>
    </source>
</evidence>
<dbReference type="RefSeq" id="WP_316738670.1">
    <property type="nucleotide sequence ID" value="NZ_JARAKF010000006.1"/>
</dbReference>
<feature type="transmembrane region" description="Helical" evidence="1">
    <location>
        <begin position="15"/>
        <end position="36"/>
    </location>
</feature>
<proteinExistence type="predicted"/>
<protein>
    <submittedName>
        <fullName evidence="2">Uncharacterized protein</fullName>
    </submittedName>
</protein>
<sequence>MGFELRERWGGQPLWTRWVLAVHVIGFLEGACVHILDVARDGIHAYASFLQVPLQVFFVSLAILDPLVAVLVGLVRREGVWLASAVIVTDVFANWWGNRHWLQDDPVKLLPLLPITLFGLFVVAFLTPLHRTVTRTTGRPQVALPPPDDSCIAQP</sequence>
<evidence type="ECO:0000256" key="1">
    <source>
        <dbReference type="SAM" id="Phobius"/>
    </source>
</evidence>